<keyword evidence="2" id="KW-1185">Reference proteome</keyword>
<organism evidence="1 2">
    <name type="scientific">Nodularia harveyana UHCC-0300</name>
    <dbReference type="NCBI Taxonomy" id="2974287"/>
    <lineage>
        <taxon>Bacteria</taxon>
        <taxon>Bacillati</taxon>
        <taxon>Cyanobacteriota</taxon>
        <taxon>Cyanophyceae</taxon>
        <taxon>Nostocales</taxon>
        <taxon>Nodulariaceae</taxon>
        <taxon>Nodularia</taxon>
    </lineage>
</organism>
<evidence type="ECO:0000313" key="2">
    <source>
        <dbReference type="Proteomes" id="UP001302120"/>
    </source>
</evidence>
<dbReference type="RefSeq" id="WP_323196904.1">
    <property type="nucleotide sequence ID" value="NZ_JAYGHG010000025.1"/>
</dbReference>
<evidence type="ECO:0000313" key="1">
    <source>
        <dbReference type="EMBL" id="MEA5582589.1"/>
    </source>
</evidence>
<evidence type="ECO:0008006" key="3">
    <source>
        <dbReference type="Google" id="ProtNLM"/>
    </source>
</evidence>
<comment type="caution">
    <text evidence="1">The sequence shown here is derived from an EMBL/GenBank/DDBJ whole genome shotgun (WGS) entry which is preliminary data.</text>
</comment>
<name>A0ABU5UGG9_9CYAN</name>
<protein>
    <recommendedName>
        <fullName evidence="3">NACHT-NTPase and P-loop NTPases N-terminal domain-containing protein</fullName>
    </recommendedName>
</protein>
<accession>A0ABU5UGG9</accession>
<proteinExistence type="predicted"/>
<reference evidence="1 2" key="1">
    <citation type="submission" date="2023-12" db="EMBL/GenBank/DDBJ databases">
        <title>Baltic Sea Cyanobacteria.</title>
        <authorList>
            <person name="Delbaje E."/>
            <person name="Fewer D.P."/>
            <person name="Shishido T.K."/>
        </authorList>
    </citation>
    <scope>NUCLEOTIDE SEQUENCE [LARGE SCALE GENOMIC DNA]</scope>
    <source>
        <strain evidence="1 2">UHCC-0300</strain>
    </source>
</reference>
<dbReference type="EMBL" id="JAYGHG010000025">
    <property type="protein sequence ID" value="MEA5582589.1"/>
    <property type="molecule type" value="Genomic_DNA"/>
</dbReference>
<sequence>MEPITAGAIATLAFTKIFEKSIETFTEAALAKMDELRKKIWDKLRGNPKAETALLATEQGSKEDLNRVAAYLQIALHEEPQFAEEIEKLAREIEAGRKAEKGMTQNNYDSSTGYQIGTATGTNYFGGTHHNHPGENKI</sequence>
<dbReference type="Proteomes" id="UP001302120">
    <property type="component" value="Unassembled WGS sequence"/>
</dbReference>
<gene>
    <name evidence="1" type="ORF">VB620_14715</name>
</gene>